<evidence type="ECO:0000256" key="1">
    <source>
        <dbReference type="SAM" id="SignalP"/>
    </source>
</evidence>
<sequence>MKPVIRNLLAVALVAAAADAAAGDGHRYIPVNLVTQEHSNWCWAGVAVSVLNRYNQSPSQCSVVNWAFGISHACGNSTFNWNNYANSPNGIYGGGGSIQGILNHWGVRSYGIQNYLRWSTVVTEVNANRPFVMRYGWTGGGGHFIVGYGYNDTSGTQRVAYMNPWPGEGYTWVNYQWAVRASDHAWTHTLRMN</sequence>
<feature type="chain" id="PRO_5046289365" evidence="1">
    <location>
        <begin position="23"/>
        <end position="193"/>
    </location>
</feature>
<dbReference type="Pfam" id="PF13529">
    <property type="entry name" value="Peptidase_C39_2"/>
    <property type="match status" value="1"/>
</dbReference>
<dbReference type="InterPro" id="IPR039564">
    <property type="entry name" value="Peptidase_C39-like"/>
</dbReference>
<dbReference type="RefSeq" id="WP_261697114.1">
    <property type="nucleotide sequence ID" value="NZ_CP104694.1"/>
</dbReference>
<protein>
    <submittedName>
        <fullName evidence="3">C39 family peptidase</fullName>
    </submittedName>
</protein>
<accession>A0ABY6BJI1</accession>
<feature type="signal peptide" evidence="1">
    <location>
        <begin position="1"/>
        <end position="22"/>
    </location>
</feature>
<gene>
    <name evidence="3" type="ORF">N4264_11185</name>
</gene>
<dbReference type="EMBL" id="CP104694">
    <property type="protein sequence ID" value="UXI70163.1"/>
    <property type="molecule type" value="Genomic_DNA"/>
</dbReference>
<evidence type="ECO:0000313" key="4">
    <source>
        <dbReference type="Proteomes" id="UP001064632"/>
    </source>
</evidence>
<evidence type="ECO:0000313" key="3">
    <source>
        <dbReference type="EMBL" id="UXI70163.1"/>
    </source>
</evidence>
<keyword evidence="4" id="KW-1185">Reference proteome</keyword>
<evidence type="ECO:0000259" key="2">
    <source>
        <dbReference type="Pfam" id="PF13529"/>
    </source>
</evidence>
<reference evidence="3" key="1">
    <citation type="submission" date="2022-09" db="EMBL/GenBank/DDBJ databases">
        <title>Tahibacter sp. nov., isolated from a fresh water.</title>
        <authorList>
            <person name="Baek J.H."/>
            <person name="Lee J.K."/>
            <person name="Kim J.M."/>
            <person name="Jeon C.O."/>
        </authorList>
    </citation>
    <scope>NUCLEOTIDE SEQUENCE</scope>
    <source>
        <strain evidence="3">W38</strain>
    </source>
</reference>
<feature type="domain" description="Peptidase C39-like" evidence="2">
    <location>
        <begin position="30"/>
        <end position="165"/>
    </location>
</feature>
<proteinExistence type="predicted"/>
<name>A0ABY6BJI1_9GAMM</name>
<keyword evidence="1" id="KW-0732">Signal</keyword>
<dbReference type="Gene3D" id="3.90.70.10">
    <property type="entry name" value="Cysteine proteinases"/>
    <property type="match status" value="1"/>
</dbReference>
<organism evidence="3 4">
    <name type="scientific">Tahibacter amnicola</name>
    <dbReference type="NCBI Taxonomy" id="2976241"/>
    <lineage>
        <taxon>Bacteria</taxon>
        <taxon>Pseudomonadati</taxon>
        <taxon>Pseudomonadota</taxon>
        <taxon>Gammaproteobacteria</taxon>
        <taxon>Lysobacterales</taxon>
        <taxon>Rhodanobacteraceae</taxon>
        <taxon>Tahibacter</taxon>
    </lineage>
</organism>
<dbReference type="Proteomes" id="UP001064632">
    <property type="component" value="Chromosome"/>
</dbReference>